<dbReference type="SMART" id="SM00822">
    <property type="entry name" value="PKS_KR"/>
    <property type="match status" value="2"/>
</dbReference>
<dbReference type="CDD" id="cd00833">
    <property type="entry name" value="PKS"/>
    <property type="match status" value="2"/>
</dbReference>
<dbReference type="Pfam" id="PF02801">
    <property type="entry name" value="Ketoacyl-synt_C"/>
    <property type="match status" value="2"/>
</dbReference>
<name>A0AAU2JVB5_9ACTN</name>
<feature type="domain" description="Ketosynthase family 3 (KS3)" evidence="12">
    <location>
        <begin position="59"/>
        <end position="487"/>
    </location>
</feature>
<accession>A0AAU2JVB5</accession>
<dbReference type="InterPro" id="IPR016039">
    <property type="entry name" value="Thiolase-like"/>
</dbReference>
<dbReference type="Gene3D" id="3.40.47.10">
    <property type="match status" value="2"/>
</dbReference>
<dbReference type="Pfam" id="PF21089">
    <property type="entry name" value="PKS_DH_N"/>
    <property type="match status" value="2"/>
</dbReference>
<dbReference type="EMBL" id="CP108264">
    <property type="protein sequence ID" value="WTU76737.1"/>
    <property type="molecule type" value="Genomic_DNA"/>
</dbReference>
<evidence type="ECO:0000256" key="10">
    <source>
        <dbReference type="SAM" id="MobiDB-lite"/>
    </source>
</evidence>
<dbReference type="InterPro" id="IPR020841">
    <property type="entry name" value="PKS_Beta-ketoAc_synthase_dom"/>
</dbReference>
<dbReference type="PROSITE" id="PS00012">
    <property type="entry name" value="PHOSPHOPANTETHEINE"/>
    <property type="match status" value="2"/>
</dbReference>
<gene>
    <name evidence="14" type="ORF">OG327_27300</name>
</gene>
<dbReference type="Pfam" id="PF16197">
    <property type="entry name" value="KAsynt_C_assoc"/>
    <property type="match status" value="2"/>
</dbReference>
<keyword evidence="7" id="KW-0511">Multifunctional enzyme</keyword>
<dbReference type="GO" id="GO:0031177">
    <property type="term" value="F:phosphopantetheine binding"/>
    <property type="evidence" value="ECO:0007669"/>
    <property type="project" value="InterPro"/>
</dbReference>
<dbReference type="InterPro" id="IPR013968">
    <property type="entry name" value="PKS_KR"/>
</dbReference>
<feature type="region of interest" description="C-terminal hotdog fold" evidence="9">
    <location>
        <begin position="1068"/>
        <end position="1207"/>
    </location>
</feature>
<feature type="region of interest" description="N-terminal hotdog fold" evidence="9">
    <location>
        <begin position="2603"/>
        <end position="2725"/>
    </location>
</feature>
<dbReference type="InterPro" id="IPR018201">
    <property type="entry name" value="Ketoacyl_synth_AS"/>
</dbReference>
<proteinExistence type="predicted"/>
<evidence type="ECO:0000256" key="8">
    <source>
        <dbReference type="ARBA" id="ARBA00023315"/>
    </source>
</evidence>
<dbReference type="InterPro" id="IPR057326">
    <property type="entry name" value="KR_dom"/>
</dbReference>
<feature type="region of interest" description="N-terminal hotdog fold" evidence="9">
    <location>
        <begin position="924"/>
        <end position="1055"/>
    </location>
</feature>
<dbReference type="InterPro" id="IPR036736">
    <property type="entry name" value="ACP-like_sf"/>
</dbReference>
<dbReference type="PROSITE" id="PS52004">
    <property type="entry name" value="KS3_2"/>
    <property type="match status" value="2"/>
</dbReference>
<evidence type="ECO:0000256" key="9">
    <source>
        <dbReference type="PROSITE-ProRule" id="PRU01363"/>
    </source>
</evidence>
<dbReference type="SUPFAM" id="SSF55048">
    <property type="entry name" value="Probable ACP-binding domain of malonyl-CoA ACP transacylase"/>
    <property type="match status" value="2"/>
</dbReference>
<organism evidence="14">
    <name type="scientific">Streptomyces sp. NBC_00049</name>
    <dbReference type="NCBI Taxonomy" id="2903617"/>
    <lineage>
        <taxon>Bacteria</taxon>
        <taxon>Bacillati</taxon>
        <taxon>Actinomycetota</taxon>
        <taxon>Actinomycetes</taxon>
        <taxon>Kitasatosporales</taxon>
        <taxon>Streptomycetaceae</taxon>
        <taxon>Streptomyces</taxon>
    </lineage>
</organism>
<keyword evidence="6" id="KW-0045">Antibiotic biosynthesis</keyword>
<feature type="region of interest" description="Disordered" evidence="10">
    <location>
        <begin position="1"/>
        <end position="33"/>
    </location>
</feature>
<feature type="active site" description="Proton donor; for dehydratase activity" evidence="9">
    <location>
        <position position="1129"/>
    </location>
</feature>
<dbReference type="SUPFAM" id="SSF51735">
    <property type="entry name" value="NAD(P)-binding Rossmann-fold domains"/>
    <property type="match status" value="4"/>
</dbReference>
<feature type="region of interest" description="C-terminal hotdog fold" evidence="9">
    <location>
        <begin position="2739"/>
        <end position="2881"/>
    </location>
</feature>
<dbReference type="Pfam" id="PF00698">
    <property type="entry name" value="Acyl_transf_1"/>
    <property type="match status" value="2"/>
</dbReference>
<dbReference type="GO" id="GO:0004312">
    <property type="term" value="F:fatty acid synthase activity"/>
    <property type="evidence" value="ECO:0007669"/>
    <property type="project" value="TreeGrafter"/>
</dbReference>
<dbReference type="SMART" id="SM01294">
    <property type="entry name" value="PKS_PP_betabranch"/>
    <property type="match status" value="2"/>
</dbReference>
<dbReference type="InterPro" id="IPR032821">
    <property type="entry name" value="PKS_assoc"/>
</dbReference>
<protein>
    <submittedName>
        <fullName evidence="14">SDR family NAD(P)-dependent oxidoreductase</fullName>
    </submittedName>
</protein>
<evidence type="ECO:0000313" key="14">
    <source>
        <dbReference type="EMBL" id="WTU76737.1"/>
    </source>
</evidence>
<dbReference type="PROSITE" id="PS50075">
    <property type="entry name" value="CARRIER"/>
    <property type="match status" value="2"/>
</dbReference>
<dbReference type="InterPro" id="IPR050091">
    <property type="entry name" value="PKS_NRPS_Biosynth_Enz"/>
</dbReference>
<dbReference type="InterPro" id="IPR014030">
    <property type="entry name" value="Ketoacyl_synth_N"/>
</dbReference>
<dbReference type="InterPro" id="IPR020807">
    <property type="entry name" value="PKS_DH"/>
</dbReference>
<dbReference type="InterPro" id="IPR049552">
    <property type="entry name" value="PKS_DH_N"/>
</dbReference>
<feature type="region of interest" description="Disordered" evidence="10">
    <location>
        <begin position="3291"/>
        <end position="3316"/>
    </location>
</feature>
<dbReference type="PANTHER" id="PTHR43775:SF51">
    <property type="entry name" value="INACTIVE PHENOLPHTHIOCEROL SYNTHESIS POLYKETIDE SYNTHASE TYPE I PKS1-RELATED"/>
    <property type="match status" value="1"/>
</dbReference>
<dbReference type="Gene3D" id="3.10.129.110">
    <property type="entry name" value="Polyketide synthase dehydratase"/>
    <property type="match status" value="2"/>
</dbReference>
<dbReference type="GO" id="GO:0033068">
    <property type="term" value="P:macrolide biosynthetic process"/>
    <property type="evidence" value="ECO:0007669"/>
    <property type="project" value="UniProtKB-ARBA"/>
</dbReference>
<dbReference type="Pfam" id="PF08659">
    <property type="entry name" value="KR"/>
    <property type="match status" value="2"/>
</dbReference>
<dbReference type="Pfam" id="PF00550">
    <property type="entry name" value="PP-binding"/>
    <property type="match status" value="2"/>
</dbReference>
<dbReference type="GO" id="GO:0004315">
    <property type="term" value="F:3-oxoacyl-[acyl-carrier-protein] synthase activity"/>
    <property type="evidence" value="ECO:0007669"/>
    <property type="project" value="InterPro"/>
</dbReference>
<feature type="active site" description="Proton acceptor; for dehydratase activity" evidence="9">
    <location>
        <position position="956"/>
    </location>
</feature>
<sequence>MAQNQTKTTTQTTQTKAKTGDMENPVQPSTEEVVGALRDSLKEVQRLRRRNRELSDAAREPIAIVGMSCRFPGGVQSPRDLWQMLVDGRDGLTAFPSDRGWDLERLAGGPGNPDATGSSYVSVGGFLDAAGDFDAEFFGISHREALAMDPQQRLLLETSWEALEHAGVVPGTLKGRRVGVFAGTNGQDYAELIHAAEERTAGYAGTGSAGSVLSGRLSYVLGFEGPSVTVDTACSSSLVALHLAAQSLRNGECEMALAGGVTVMTTPRAFVDFSRQRGLAEDGRCKAFAAAADGTGWAEGVGMLLVERLSDARRLGHRVLAVVRGTAVNQDGASSGLTAPNGPSQQRVIRDALASAGLSTADVDVVEAHGTGTRLGDPIEAQALLATYGQDRDAERPLFLGSVKSNIGHTQAAAGVAGVIKMIEAMRHGVVPKTLYVDEPSPHVDWSSGEVRLLTEPRDWPETGRPRRAGISSFGMSGTNAHVILEADTQEPSVRAPLAAPAMVPWVVSGKSAAALDGQVEALRSFVGRRSELSPVDVGFSLATGRGVFDHRAVLVGESEVRGVARSSGKTAVLFTGQGSQRAGMGRALYEAFPVFAESFDRVAELTGLPLKDVVFGESDLLDQTRFAQVALFAVEVSLFRLVEWLGVRVQAVAGHSVGEIAAAHVAGVFSLEDACRLVEARGRLMQALPEGGAMLAVQIDEPTAVASLAGLEDRVGIAAINGPTSVVISGDEPTIAELEQAWKSEGVRTKRLAVSHAFHSPLMDPMLEDFRAVVSGLSFAEPTLAGLSSNITDPEYWVRHLRQPVRFTDAVNGLKEQGISRWLELGPDAVLTALAQQIIEDGEGHVFTPALRVGRSETDTFLTALAHLHVTGVDVDWATLFTAWGGATVDLPTYAFQHEHFWLEATADRAVDLASAGLGTVDHPLLKAIVAPADAGDLVLTGRLSFGSQPWLADHVVHGEVLVPGTAFVELAIRAGDAVGCARLDELTIAQPCRLDEGSALQLQVRIGTADDQGRRSVGIHSREEREAAEETDDTPAAWTLHASGLLTPGGRTADLGPDDTWSASGATQVPLGAHYAELASRGLAYGPVFQGLQSAWRSGDDVLAEVALPQEAVADAGRFGLHPALLDAALHAIGFTDAGEASGGALLPFAWSGVELLASGASALRVRLTPVGSGAFRLVASDAAGTPVVVVESLALRAVPRDGADRAATSDALFAVEWAPVSVDAGEAASDEASVAVVPSGLGVHGATAWALETVQGHLAAETDGELLVVVTRGAVPAGEGAVDPVMAAVWGLVGSAQAENPGRIVLLDSDSDNAGDALVDGVLRVDEPQVTVRGGSVLVPRLMRAALPSSPEEAGVGFGGGTVVLTGATGALGGLFARHLVTEYAVQSLLLVSRRGGAAPGADALAAELEALGARVEFAAVDVADRDALAAVLGGRDDITGVVHAAGVLDDGLVSGLTAERISGVLRVKADAARHLHELTAHLDLSAFVLFSSVAGVLGAPGQGAYAAANRFLDALAEQRRASGLPAVSLAWGVWAAGGEMTGGLSKVDQSRMARSGMVPLTDEDGLGLFDAALAVGSPLVAPVRLDLRALRQRGGDVPALLRGLVRTTRRRAASADAARTTASLADRLTGLSAAERAAALLDLVRTAVADVLEHPAPGSITADRAFQELGFDSLTAVELRNRLNGNTGLRLPATLVFDHPNPAALARLIEQELGLGGPSTRTVPGAARRTAGAADDPMVIIGMSCRFPGGVRTPEDLWQLVADGRDAVGGFPTNRGWDLDSLYDPDPAHTGTTYTREGGFLHDADEFDAEFFGIAPREALTIDPQQRLLLETSWEAFERAGIDPMSVRGSRTGVFAGMMYHDYAARLHRAPEELEGYLANGSAGSIASGRVSYVFGLEGPALTLDTACSSSLVALHLAGQALRSGECDMALVGGVTVMSTPGTFVEFSRQRGLAADGRCKPFAAGADGTGWAEGVGMLLVERLSDARRLGHEVLAVVRGTAVNQDGASNGLTAPNGPSQQRVIREALASAGLSGADVDVVEAHGTGTTLGDPIEAQALLATYGQDRDEDATPLYLGSIKSNIGHSQAAAGVAGVIKMVEAMHHGVLPRTLHVDEPSPYVDWSAGAVELLTEARDWPEANRPRRAAVSSFGISGTNAHVLLEQADGTARTPQLTHSMQLPIPLPVTAKTADSLDAALDNLRAYAASGTARPQDVSYALATRAVFDHRAVLVGDVTVTGEATGEGQTAVLFTGQGSQRAGMGRALYEAFPVFAESFDRVAELTGLPLKDVVFGESDLLDQTRFAQVALFAVEVSLFRLVEWLGVRVQAVAGHSVGEIAAAHVAGVFSLEDACRLVEARGRLMQALPEGGAMLAVQVDEPTAVSALAGLEDRVGIAAINGPSSVVVSGDDPAVSELEQAWKADGVRTKRLTVSHAFHSPLMDPMLEDFRAVVSGLSFSEPTLSGLSSGVTDPEYWVRHVRQPVRFTDAVNGLKEQGVSRWLELGPDAVLTALAQQIIEDGQGHVFTPALRVGRSETDTFFTALAQLYVGGVSVDWKTLATHAGGCFVTLPTYAFARRRYWLDETAPDAAADVASAGLGSADHPLLGAVVELADGEGHLLTGRLTPTAHPWLMDHAVAGVVVVPGTALVEFALQAGEFTGFGTLEELTVEAPVLLGAGVDFQVRLSAPTEDGRCDLSIHARPAGNSAETWKRHATGILSDRDLESTVQWPSDWPQTDDPSSVTPEELYARLADAGLEYGPAFSGVRSVWVSGDCLFADVRLPAEQESDAGRYGLHPALLDGALHALAVGTHGTQEERADGGRIPFIWSGVSLRESGARNLRVCLTPRGQDTYGLVATDAAGTPVVSIESLVLRPVPREELSRAASGVADALFAVEWAPVAVGAGESGSGDASVAVVPSGLGVHGATAWALETVQGHLSAEVVGGLLVVVTRGAVPAGEGVVDPVMAAVSGLVGSAQAENPGRIVLVDIEVEVEAEAETDVDAAVAVGLRVDEPQVAVRGGSVLVPRLTRAALPSSPEAAGAGFGVGTVVLTGATGALGGLFARHLVTEYGVQSLLLLSRRGGAAPGADVLAAELEGLGARVEFAAVDVADRDALAAVLGGRDDVTGVVHAAGVLDDGLVSGLTADRISGVLRVKADAARHLHELTAHLDLSAFVLFSSVAGVLGAPGQGAYAAANRFLDALAEQRRASGLPAVSLAWGLWDTRGDMTDGLGRADAARLQRDGMLPLSEADGLALFDLAQAAAQLDGPAVMAAVRVDRTALGARAAEAPGALPGPLRSLVPAPSHRPGRTRGRQGVVEPGWTQRLAAVSGTARRRILRNLVAAETAVVLGHEEGRALPMLASFLELGLDSLMAVDLRNRIGRGTGLTLPSTLVFDFPSLEALVDEVHHRLLDATDSSSESPGAGPADGTAPADETAFRQALSRLSLDVLRTAGVLDTLITLTSPRSDADTDTDTESGTDTGTGDGTPEGEQDSNQFDHMDVEALVQAALGDSPS</sequence>
<keyword evidence="8" id="KW-0012">Acyltransferase</keyword>
<evidence type="ECO:0000259" key="11">
    <source>
        <dbReference type="PROSITE" id="PS50075"/>
    </source>
</evidence>
<dbReference type="Gene3D" id="1.10.1200.10">
    <property type="entry name" value="ACP-like"/>
    <property type="match status" value="2"/>
</dbReference>
<dbReference type="FunFam" id="3.40.47.10:FF:000019">
    <property type="entry name" value="Polyketide synthase type I"/>
    <property type="match status" value="2"/>
</dbReference>
<comment type="cofactor">
    <cofactor evidence="1">
        <name>pantetheine 4'-phosphate</name>
        <dbReference type="ChEBI" id="CHEBI:47942"/>
    </cofactor>
</comment>
<dbReference type="SMART" id="SM00827">
    <property type="entry name" value="PKS_AT"/>
    <property type="match status" value="2"/>
</dbReference>
<evidence type="ECO:0000256" key="4">
    <source>
        <dbReference type="ARBA" id="ARBA00022553"/>
    </source>
</evidence>
<dbReference type="SMART" id="SM00825">
    <property type="entry name" value="PKS_KS"/>
    <property type="match status" value="2"/>
</dbReference>
<dbReference type="InterPro" id="IPR001227">
    <property type="entry name" value="Ac_transferase_dom_sf"/>
</dbReference>
<evidence type="ECO:0000256" key="3">
    <source>
        <dbReference type="ARBA" id="ARBA00022450"/>
    </source>
</evidence>
<dbReference type="InterPro" id="IPR014043">
    <property type="entry name" value="Acyl_transferase_dom"/>
</dbReference>
<dbReference type="Pfam" id="PF00109">
    <property type="entry name" value="ketoacyl-synt"/>
    <property type="match status" value="2"/>
</dbReference>
<evidence type="ECO:0000256" key="5">
    <source>
        <dbReference type="ARBA" id="ARBA00022679"/>
    </source>
</evidence>
<dbReference type="Gene3D" id="3.40.366.10">
    <property type="entry name" value="Malonyl-Coenzyme A Acyl Carrier Protein, domain 2"/>
    <property type="match status" value="2"/>
</dbReference>
<dbReference type="PROSITE" id="PS00606">
    <property type="entry name" value="KS3_1"/>
    <property type="match status" value="2"/>
</dbReference>
<feature type="domain" description="Ketosynthase family 3 (KS3)" evidence="12">
    <location>
        <begin position="1739"/>
        <end position="2166"/>
    </location>
</feature>
<dbReference type="FunFam" id="1.10.1200.10:FF:000007">
    <property type="entry name" value="Probable polyketide synthase pks17"/>
    <property type="match status" value="1"/>
</dbReference>
<dbReference type="InterPro" id="IPR020806">
    <property type="entry name" value="PKS_PP-bd"/>
</dbReference>
<comment type="pathway">
    <text evidence="2">Antibiotic biosynthesis.</text>
</comment>
<dbReference type="Pfam" id="PF22953">
    <property type="entry name" value="SpnB_Rossmann"/>
    <property type="match status" value="2"/>
</dbReference>
<dbReference type="SUPFAM" id="SSF53901">
    <property type="entry name" value="Thiolase-like"/>
    <property type="match status" value="2"/>
</dbReference>
<dbReference type="InterPro" id="IPR016036">
    <property type="entry name" value="Malonyl_transacylase_ACP-bd"/>
</dbReference>
<evidence type="ECO:0000259" key="13">
    <source>
        <dbReference type="PROSITE" id="PS52019"/>
    </source>
</evidence>
<dbReference type="InterPro" id="IPR042104">
    <property type="entry name" value="PKS_dehydratase_sf"/>
</dbReference>
<feature type="active site" description="Proton donor; for dehydratase activity" evidence="9">
    <location>
        <position position="2800"/>
    </location>
</feature>
<feature type="region of interest" description="Disordered" evidence="10">
    <location>
        <begin position="3413"/>
        <end position="3432"/>
    </location>
</feature>
<dbReference type="Pfam" id="PF08990">
    <property type="entry name" value="Docking"/>
    <property type="match status" value="1"/>
</dbReference>
<feature type="domain" description="Carrier" evidence="11">
    <location>
        <begin position="1642"/>
        <end position="1717"/>
    </location>
</feature>
<feature type="compositionally biased region" description="Low complexity" evidence="10">
    <location>
        <begin position="3420"/>
        <end position="3432"/>
    </location>
</feature>
<dbReference type="SMART" id="SM00826">
    <property type="entry name" value="PKS_DH"/>
    <property type="match status" value="2"/>
</dbReference>
<dbReference type="SUPFAM" id="SSF52151">
    <property type="entry name" value="FabD/lysophospholipase-like"/>
    <property type="match status" value="2"/>
</dbReference>
<evidence type="ECO:0000256" key="1">
    <source>
        <dbReference type="ARBA" id="ARBA00001957"/>
    </source>
</evidence>
<dbReference type="InterPro" id="IPR036291">
    <property type="entry name" value="NAD(P)-bd_dom_sf"/>
</dbReference>
<evidence type="ECO:0000256" key="6">
    <source>
        <dbReference type="ARBA" id="ARBA00023194"/>
    </source>
</evidence>
<keyword evidence="5" id="KW-0808">Transferase</keyword>
<dbReference type="InterPro" id="IPR049551">
    <property type="entry name" value="PKS_DH_C"/>
</dbReference>
<dbReference type="PANTHER" id="PTHR43775">
    <property type="entry name" value="FATTY ACID SYNTHASE"/>
    <property type="match status" value="1"/>
</dbReference>
<evidence type="ECO:0000256" key="2">
    <source>
        <dbReference type="ARBA" id="ARBA00004792"/>
    </source>
</evidence>
<dbReference type="InterPro" id="IPR009081">
    <property type="entry name" value="PP-bd_ACP"/>
</dbReference>
<feature type="active site" description="Proton acceptor; for dehydratase activity" evidence="9">
    <location>
        <position position="2635"/>
    </location>
</feature>
<feature type="compositionally biased region" description="Low complexity" evidence="10">
    <location>
        <begin position="1"/>
        <end position="17"/>
    </location>
</feature>
<dbReference type="Gene3D" id="3.40.50.720">
    <property type="entry name" value="NAD(P)-binding Rossmann-like Domain"/>
    <property type="match status" value="2"/>
</dbReference>
<dbReference type="InterPro" id="IPR014031">
    <property type="entry name" value="Ketoacyl_synth_C"/>
</dbReference>
<keyword evidence="4" id="KW-0597">Phosphoprotein</keyword>
<dbReference type="CDD" id="cd08956">
    <property type="entry name" value="KR_3_FAS_SDR_x"/>
    <property type="match status" value="2"/>
</dbReference>
<evidence type="ECO:0000259" key="12">
    <source>
        <dbReference type="PROSITE" id="PS52004"/>
    </source>
</evidence>
<dbReference type="PROSITE" id="PS52019">
    <property type="entry name" value="PKS_MFAS_DH"/>
    <property type="match status" value="2"/>
</dbReference>
<dbReference type="SUPFAM" id="SSF47336">
    <property type="entry name" value="ACP-like"/>
    <property type="match status" value="2"/>
</dbReference>
<feature type="domain" description="PKS/mFAS DH" evidence="13">
    <location>
        <begin position="2603"/>
        <end position="2881"/>
    </location>
</feature>
<dbReference type="SMART" id="SM00823">
    <property type="entry name" value="PKS_PP"/>
    <property type="match status" value="2"/>
</dbReference>
<dbReference type="InterPro" id="IPR055123">
    <property type="entry name" value="SpnB-like_Rossmann"/>
</dbReference>
<reference evidence="14" key="1">
    <citation type="submission" date="2022-10" db="EMBL/GenBank/DDBJ databases">
        <title>The complete genomes of actinobacterial strains from the NBC collection.</title>
        <authorList>
            <person name="Joergensen T.S."/>
            <person name="Alvarez Arevalo M."/>
            <person name="Sterndorff E.B."/>
            <person name="Faurdal D."/>
            <person name="Vuksanovic O."/>
            <person name="Mourched A.-S."/>
            <person name="Charusanti P."/>
            <person name="Shaw S."/>
            <person name="Blin K."/>
            <person name="Weber T."/>
        </authorList>
    </citation>
    <scope>NUCLEOTIDE SEQUENCE</scope>
    <source>
        <strain evidence="14">NBC_00049</strain>
    </source>
</reference>
<dbReference type="GO" id="GO:0006633">
    <property type="term" value="P:fatty acid biosynthetic process"/>
    <property type="evidence" value="ECO:0007669"/>
    <property type="project" value="InterPro"/>
</dbReference>
<dbReference type="Gene3D" id="3.30.70.3290">
    <property type="match status" value="2"/>
</dbReference>
<dbReference type="InterPro" id="IPR016035">
    <property type="entry name" value="Acyl_Trfase/lysoPLipase"/>
</dbReference>
<feature type="region of interest" description="Disordered" evidence="10">
    <location>
        <begin position="1015"/>
        <end position="1035"/>
    </location>
</feature>
<dbReference type="InterPro" id="IPR049900">
    <property type="entry name" value="PKS_mFAS_DH"/>
</dbReference>
<feature type="region of interest" description="Disordered" evidence="10">
    <location>
        <begin position="3462"/>
        <end position="3497"/>
    </location>
</feature>
<dbReference type="InterPro" id="IPR015083">
    <property type="entry name" value="NorB/c/GfsB-D-like_docking"/>
</dbReference>
<keyword evidence="3" id="KW-0596">Phosphopantetheine</keyword>
<evidence type="ECO:0000256" key="7">
    <source>
        <dbReference type="ARBA" id="ARBA00023268"/>
    </source>
</evidence>
<feature type="domain" description="Carrier" evidence="11">
    <location>
        <begin position="3334"/>
        <end position="3409"/>
    </location>
</feature>
<dbReference type="InterPro" id="IPR006162">
    <property type="entry name" value="Ppantetheine_attach_site"/>
</dbReference>
<dbReference type="Pfam" id="PF14765">
    <property type="entry name" value="PS-DH"/>
    <property type="match status" value="2"/>
</dbReference>
<feature type="domain" description="PKS/mFAS DH" evidence="13">
    <location>
        <begin position="924"/>
        <end position="1207"/>
    </location>
</feature>